<feature type="domain" description="Abnormal spindle-like microcephaly-associated protein ASH" evidence="8">
    <location>
        <begin position="2690"/>
        <end position="2773"/>
    </location>
</feature>
<keyword evidence="4" id="KW-0969">Cilium</keyword>
<dbReference type="EMBL" id="CP042806">
    <property type="protein sequence ID" value="QEE30753.1"/>
    <property type="molecule type" value="Genomic_DNA"/>
</dbReference>
<feature type="domain" description="Abnormal spindle-like microcephaly-associated protein ASH" evidence="8">
    <location>
        <begin position="1851"/>
        <end position="1929"/>
    </location>
</feature>
<protein>
    <submittedName>
        <fullName evidence="11">Choice-of-anchor D domain-containing protein</fullName>
    </submittedName>
</protein>
<accession>A0A5B9EEY4</accession>
<feature type="domain" description="HYDIN/VesB/CFA65-like Ig-like" evidence="10">
    <location>
        <begin position="2156"/>
        <end position="2241"/>
    </location>
</feature>
<comment type="subcellular location">
    <subcellularLocation>
        <location evidence="1">Cell projection</location>
        <location evidence="1">Cilium</location>
    </subcellularLocation>
    <subcellularLocation>
        <location evidence="2">Cytoplasm</location>
    </subcellularLocation>
</comment>
<dbReference type="Pfam" id="PF22544">
    <property type="entry name" value="HYDIN_VesB_CFA65-like_Ig"/>
    <property type="match status" value="1"/>
</dbReference>
<keyword evidence="7" id="KW-0732">Signal</keyword>
<dbReference type="OrthoDB" id="127173at2"/>
<organism evidence="11 12">
    <name type="scientific">Terriglobus albidus</name>
    <dbReference type="NCBI Taxonomy" id="1592106"/>
    <lineage>
        <taxon>Bacteria</taxon>
        <taxon>Pseudomonadati</taxon>
        <taxon>Acidobacteriota</taxon>
        <taxon>Terriglobia</taxon>
        <taxon>Terriglobales</taxon>
        <taxon>Acidobacteriaceae</taxon>
        <taxon>Terriglobus</taxon>
    </lineage>
</organism>
<sequence length="3063" mass="301589">MIRKSAVIGLLAMLWMVCLSCRAYASLGASTTQNNITITQSFSSVYYVDTKTSPYPTGFYAVYNVTNNSTTDLSDVWVTVGNFTGGTVYLSLGGNDTGVSHLGSLAAGATKAAYFFLGVDCSSFTSGNCNISSAQGVTVDVYLGPPTNNLLATLTTNDITVYDTIAASANKVTGGSVSTTTPSVGSTFTVTVNGSTGSIGGSNIFALSPQTSTSFPADAFRLTKTSLTFSNGGTGTYTDMLQIPTSAISAIASADYTVTYTYQVTGTTSSTTSVQPIAYINSGSQIKHTTVSSLGNIPPIQAATNTLLLSMSVTPTSFGLSGGTATYTVHITNSGSVAASLDEFIDALAASPDAENYINGSSTFAGASISDPSINGSTLIWSGTFTVPANGSADLTFQTAIPATVGTYTDFFYGLVSASQIDTTLNTSDDAEATTSITVSSKQSTTIAISNLPASGTYGGSFTPTYSYTGDGTKSVSSNSASVCTVSSGVVHYVGTGTCSLTASATAGTNYNATTGTAQTFSVGQATPTISISNVPASGTYGGSFTPTFSYTGDGTASASSNSTSVCSVTSGVVHYVGVGTCSMTASATAGTNYAAVTGSVQTFSVGQATPTISISNLPASGTYGGSFTPTFSYTGDGTASVSSNSTGVCTVTSGVVHYVGVGTCSLTSSATAGTNYGAVTGSAQTFSVGQATPTISISNLPASGSYGGSFTPTFSYTGDGTTSVSSNSTSVCTVTSGVVHYVGTGTCSLTSSATAGTNYNTVTGSAQTFSVGQGTPTISISNLPASGTYGGSFTPTFSYTGDGTTSVSSNSTSICTVTSGVVHYVGVGTCSLTASATAGTNYAAVTSTAQTFSIGQATPTISVSNLPASGTYGGSFTPTFSYTGDGTTSVSSNSTSVCTVTSGVVHYVGVGTCSLTSSATAGTNYAAVTGTAQTFSVGQATPTISVSNLPASGTYGGSFTPTFSYSGDGTTSVSSNSTSVCTVTSGVVHYVGVGTCSMTASATAGTNYAAVTGSVQTFSVGQATPTISISNLPASGTYGGSFTPTFSYTGDGTASVSSNSTGVCTVTSGVVHYVGVGTCSLTSSATAGTNYGAVTGSAQTFSVGQATPTISISNLPASGSYGGSFTPTFSYTGDGTTSVSSNSTSVCTVTSGVVHYVGTGTCSLTSSATAGTNYNTVTGSAQTFSVGQGTPTISISNLPASGTYGGSFTPTFSYTGDGTTSVSSNSTSICTVTSGVVHYAGVGTCSLTASATAGTNYAAVTGTAQTFSIGQATPTISVSNLPASGTYGGSFTPTFSYTGDGTTSVSSNSTSVCTVTSGVVHYVGVGTCSLTSSATAGTNYAAVTGTAQTFSVGQATPTISVSNLPASGTYGGSFTPTFSYSGDGTTSVSSNSTSVCTVTSGVVHYVGVGTCSLTSSATAGTNYAAVTGTAQTFSVGQATPTISVSNLPASGTYGGSFTPTFSYTGDGTTSVSSNSSSVCTVTSGVVHYVGVGTCSLTASATAGTNYVAVTGTAQTFSVGQAAPTISISNLPASGIYGHDFIPTFGYIGDGTASVTSNSTSICTVTSGVVRYVGVGTCSLTASATAGSNYAAVTGTAQMFSVSQATPTISISNLPASGTYGHDFIPTFSYIGDGTASVTSNSTGICTVTSGVVRYVGVGTCSLTASATAGTNYAAVTGTAQTFAVNQATATVTLSNLNLTYTGSPQAGTVTTSPSGLTVTTTYNGGATVPTAAGSYTMVATINDANYSGTATGTVVISPAAQSITFAALPAQVIYGSGALLLSATGGASGNPVVFSVLSGPGAVSGSRLTVTGVGPVVVAANQAGNSNYVAASQVTQSITSIGATLNLSLASLNFLNQPVGTTSLAQTLIITNPNAFPVTITGIQANGDFHAASACAVIAAQGNCSVNVTFTPTVAGSRAETLTITNAQSNVAQTVPMTGIGTAPGIQVSPAALGFGSEVVSTASTGQTLTIRNTGTAPLVISNIATTGDFATTGKCASVPAGSNCSLTVTFTPTAIGSRTGTLTLTDNAGGQSQVVNLSGTGTEAGVSLTPGAQAFPATLVGSASQTLTATLTNTGSAALTGIGFGIVGDFAQTNNCAASLAAGASCTINVVYAPKIAGAESGVLTVSDSQGSQTISLTGTGLVPGATLSTAELLFGSRPVNTSSLAQTVIFTNTGTGPVTINSVTTTANFADTTNCTGQIAAGASCSVNVTFTPTLTGLLPGTVTISDTAGSQTVTLQGEGTNASVTMSPSFLLFGAQVVNTVSMAQTVTAKNTGTTPLTLNPITVSNNFVESDQCPAVLPVGGSCLISVSFAPTATGSLYGSLQFSDASGQVSTVVALSGQGTLPGIAISPSTVFFGSLAVGTASQAQTVTVWNTGSAPLQITAINATGDFAETDTCTASAIPVGGYCILNVTMTPTTIGTRTGVIQIANNVDGIHLISLSGVGQQAGVTVFPTTLAFGSYPYVSTSQATGTALSVTLTNSGNVPLQMSGFSTQGDFTETDNCGATVPVGGFCTLTARFVPTALGHRTGVLTINDNAGGGTQQVSLAGDGSPYGLTLTPPVMNFGVQTLGKHSASQTATLTNNTGQALNNLVITPSGQFTETDNCGTSLANGASCTVDITVTPASTGAITGTVTFSSGAGIAATGGSIMRPHTQAVQANTSSTSSSTVGVVAVSASAIPPGIDISLPQVSFSVTSVGTGAVQTVTIRNTGSALPLTHLAIGTTNATEFPFTTTCPATLAAQANCTITINFTPIGNGLRTGIMGITADGGISALLPESGSAAKGAPGITLTSSVNTSMLQGDVTLTSTVASSTTQPTGSISFMDGSTLLGTAALSNGVASLTTSALATGSHAITAVYSGDANYVAATANVVTQSVVDFSLKAVGNGASQTVVPGNSATYQVAIAPTSGSSFPVAATLTVTGLPQGATAELSTKPWMQLSANSWQVPATTTLDNVSLTFHVPGQTAAVVSQPTNSHSNGLPSVAWAALLLPFAYRLRRARRKLMGHLAIMFVVVGTLAALAGLTGCGSSNGFFGQAAKNYTVTVTVTAGPDSHSTDLELNVQ</sequence>
<evidence type="ECO:0000256" key="7">
    <source>
        <dbReference type="SAM" id="SignalP"/>
    </source>
</evidence>
<evidence type="ECO:0000256" key="2">
    <source>
        <dbReference type="ARBA" id="ARBA00004496"/>
    </source>
</evidence>
<reference evidence="11 12" key="1">
    <citation type="submission" date="2019-08" db="EMBL/GenBank/DDBJ databases">
        <title>Complete genome sequence of Terriglobus albidus strain ORNL.</title>
        <authorList>
            <person name="Podar M."/>
        </authorList>
    </citation>
    <scope>NUCLEOTIDE SEQUENCE [LARGE SCALE GENOMIC DNA]</scope>
    <source>
        <strain evidence="11 12">ORNL</strain>
    </source>
</reference>
<evidence type="ECO:0000256" key="5">
    <source>
        <dbReference type="ARBA" id="ARBA00023273"/>
    </source>
</evidence>
<dbReference type="Pfam" id="PF16640">
    <property type="entry name" value="Big_3_5"/>
    <property type="match status" value="1"/>
</dbReference>
<keyword evidence="3" id="KW-0963">Cytoplasm</keyword>
<evidence type="ECO:0000256" key="6">
    <source>
        <dbReference type="SAM" id="Phobius"/>
    </source>
</evidence>
<dbReference type="InterPro" id="IPR031549">
    <property type="entry name" value="ASH"/>
</dbReference>
<evidence type="ECO:0000259" key="9">
    <source>
        <dbReference type="Pfam" id="PF16640"/>
    </source>
</evidence>
<dbReference type="InterPro" id="IPR013783">
    <property type="entry name" value="Ig-like_fold"/>
</dbReference>
<dbReference type="InterPro" id="IPR032109">
    <property type="entry name" value="Big_3_5"/>
</dbReference>
<keyword evidence="5" id="KW-0966">Cell projection</keyword>
<dbReference type="GO" id="GO:0005737">
    <property type="term" value="C:cytoplasm"/>
    <property type="evidence" value="ECO:0007669"/>
    <property type="project" value="UniProtKB-SubCell"/>
</dbReference>
<evidence type="ECO:0000256" key="1">
    <source>
        <dbReference type="ARBA" id="ARBA00004138"/>
    </source>
</evidence>
<dbReference type="NCBIfam" id="NF012200">
    <property type="entry name" value="choice_anch_D"/>
    <property type="match status" value="9"/>
</dbReference>
<keyword evidence="6" id="KW-0472">Membrane</keyword>
<proteinExistence type="predicted"/>
<evidence type="ECO:0000259" key="10">
    <source>
        <dbReference type="Pfam" id="PF22544"/>
    </source>
</evidence>
<feature type="transmembrane region" description="Helical" evidence="6">
    <location>
        <begin position="2980"/>
        <end position="2997"/>
    </location>
</feature>
<dbReference type="Gene3D" id="2.60.40.10">
    <property type="entry name" value="Immunoglobulins"/>
    <property type="match status" value="10"/>
</dbReference>
<dbReference type="InterPro" id="IPR033305">
    <property type="entry name" value="Hydin-like"/>
</dbReference>
<keyword evidence="6" id="KW-1133">Transmembrane helix</keyword>
<feature type="chain" id="PRO_5022802276" evidence="7">
    <location>
        <begin position="26"/>
        <end position="3063"/>
    </location>
</feature>
<evidence type="ECO:0000259" key="8">
    <source>
        <dbReference type="Pfam" id="PF15780"/>
    </source>
</evidence>
<dbReference type="Pfam" id="PF15780">
    <property type="entry name" value="ASH"/>
    <property type="match status" value="3"/>
</dbReference>
<dbReference type="KEGG" id="talb:FTW19_23800"/>
<keyword evidence="12" id="KW-1185">Reference proteome</keyword>
<feature type="domain" description="Bacterial Ig-like" evidence="9">
    <location>
        <begin position="2792"/>
        <end position="2877"/>
    </location>
</feature>
<keyword evidence="6" id="KW-0812">Transmembrane</keyword>
<evidence type="ECO:0000256" key="3">
    <source>
        <dbReference type="ARBA" id="ARBA00022490"/>
    </source>
</evidence>
<dbReference type="PANTHER" id="PTHR23053:SF0">
    <property type="entry name" value="HYDROCEPHALUS-INDUCING PROTEIN HOMOLOG"/>
    <property type="match status" value="1"/>
</dbReference>
<dbReference type="Proteomes" id="UP000321820">
    <property type="component" value="Chromosome"/>
</dbReference>
<evidence type="ECO:0000313" key="11">
    <source>
        <dbReference type="EMBL" id="QEE30753.1"/>
    </source>
</evidence>
<evidence type="ECO:0000256" key="4">
    <source>
        <dbReference type="ARBA" id="ARBA00023069"/>
    </source>
</evidence>
<dbReference type="InterPro" id="IPR053879">
    <property type="entry name" value="HYDIN_VesB_CFA65-like_Ig"/>
</dbReference>
<dbReference type="PANTHER" id="PTHR23053">
    <property type="entry name" value="DLEC1 DELETED IN LUNG AND ESOPHAGEAL CANCER 1"/>
    <property type="match status" value="1"/>
</dbReference>
<feature type="domain" description="Abnormal spindle-like microcephaly-associated protein ASH" evidence="8">
    <location>
        <begin position="1952"/>
        <end position="2036"/>
    </location>
</feature>
<feature type="transmembrane region" description="Helical" evidence="6">
    <location>
        <begin position="3004"/>
        <end position="3024"/>
    </location>
</feature>
<gene>
    <name evidence="11" type="ORF">FTW19_23800</name>
</gene>
<name>A0A5B9EEY4_9BACT</name>
<dbReference type="RefSeq" id="WP_147650050.1">
    <property type="nucleotide sequence ID" value="NZ_CP042806.1"/>
</dbReference>
<feature type="signal peptide" evidence="7">
    <location>
        <begin position="1"/>
        <end position="25"/>
    </location>
</feature>
<evidence type="ECO:0000313" key="12">
    <source>
        <dbReference type="Proteomes" id="UP000321820"/>
    </source>
</evidence>